<keyword evidence="4" id="KW-1185">Reference proteome</keyword>
<comment type="caution">
    <text evidence="3">The sequence shown here is derived from an EMBL/GenBank/DDBJ whole genome shotgun (WGS) entry which is preliminary data.</text>
</comment>
<feature type="compositionally biased region" description="Basic and acidic residues" evidence="1">
    <location>
        <begin position="28"/>
        <end position="39"/>
    </location>
</feature>
<evidence type="ECO:0000313" key="3">
    <source>
        <dbReference type="EMBL" id="RYP05056.1"/>
    </source>
</evidence>
<name>A0A4Q4TE63_9PEZI</name>
<protein>
    <submittedName>
        <fullName evidence="3">Uncharacterized protein</fullName>
    </submittedName>
</protein>
<reference evidence="3 4" key="1">
    <citation type="submission" date="2018-06" db="EMBL/GenBank/DDBJ databases">
        <title>Complete Genomes of Monosporascus.</title>
        <authorList>
            <person name="Robinson A.J."/>
            <person name="Natvig D.O."/>
        </authorList>
    </citation>
    <scope>NUCLEOTIDE SEQUENCE [LARGE SCALE GENOMIC DNA]</scope>
    <source>
        <strain evidence="3 4">CBS 110550</strain>
    </source>
</reference>
<gene>
    <name evidence="3" type="ORF">DL764_004075</name>
</gene>
<evidence type="ECO:0000256" key="1">
    <source>
        <dbReference type="SAM" id="MobiDB-lite"/>
    </source>
</evidence>
<feature type="signal peptide" evidence="2">
    <location>
        <begin position="1"/>
        <end position="18"/>
    </location>
</feature>
<organism evidence="3 4">
    <name type="scientific">Monosporascus ibericus</name>
    <dbReference type="NCBI Taxonomy" id="155417"/>
    <lineage>
        <taxon>Eukaryota</taxon>
        <taxon>Fungi</taxon>
        <taxon>Dikarya</taxon>
        <taxon>Ascomycota</taxon>
        <taxon>Pezizomycotina</taxon>
        <taxon>Sordariomycetes</taxon>
        <taxon>Xylariomycetidae</taxon>
        <taxon>Xylariales</taxon>
        <taxon>Xylariales incertae sedis</taxon>
        <taxon>Monosporascus</taxon>
    </lineage>
</organism>
<feature type="chain" id="PRO_5020431792" evidence="2">
    <location>
        <begin position="19"/>
        <end position="134"/>
    </location>
</feature>
<dbReference type="Proteomes" id="UP000293360">
    <property type="component" value="Unassembled WGS sequence"/>
</dbReference>
<dbReference type="OrthoDB" id="10518652at2759"/>
<keyword evidence="2" id="KW-0732">Signal</keyword>
<proteinExistence type="predicted"/>
<evidence type="ECO:0000256" key="2">
    <source>
        <dbReference type="SAM" id="SignalP"/>
    </source>
</evidence>
<dbReference type="EMBL" id="QJNU01000184">
    <property type="protein sequence ID" value="RYP05056.1"/>
    <property type="molecule type" value="Genomic_DNA"/>
</dbReference>
<feature type="region of interest" description="Disordered" evidence="1">
    <location>
        <begin position="23"/>
        <end position="75"/>
    </location>
</feature>
<evidence type="ECO:0000313" key="4">
    <source>
        <dbReference type="Proteomes" id="UP000293360"/>
    </source>
</evidence>
<sequence length="134" mass="14385">MQFPSTLLLTALGGHVAALPSNALLSPQRDRRANGDDNGKLSTARGGRSGRASTSLEETDSSCRPAGEDDSLTGVRVEPSSDLARFVECVVLVPRRLRHRLFRLGWDLALNSFIFTEINCRMGGSGWLSVGLSG</sequence>
<dbReference type="AlphaFoldDB" id="A0A4Q4TE63"/>
<accession>A0A4Q4TE63</accession>